<dbReference type="InterPro" id="IPR045332">
    <property type="entry name" value="ARMET_N"/>
</dbReference>
<keyword evidence="3" id="KW-0964">Secreted</keyword>
<protein>
    <submittedName>
        <fullName evidence="10">Cerebral dopamine neurotrophic factor</fullName>
    </submittedName>
</protein>
<dbReference type="FunFam" id="1.10.225.10:FF:000003">
    <property type="entry name" value="Mesencephalic astrocyte-derived neurotrophic factor"/>
    <property type="match status" value="1"/>
</dbReference>
<dbReference type="OrthoDB" id="5597848at2759"/>
<gene>
    <name evidence="10" type="primary">CDNF</name>
</gene>
<evidence type="ECO:0000256" key="4">
    <source>
        <dbReference type="ARBA" id="ARBA00022729"/>
    </source>
</evidence>
<sequence length="179" mass="20270">MGAGWLRPLLLCWAWVCALASASSSAAQCEVCKEFLERVYQILKAEHADFTPSTIENQLMLQCREATGKEYRLCYYLGATSDAPTKIVNEVMRPLSAHVPVHKICEKLKKIDVQICELKYEKKLDLKSVDLTKLRVAELKKILSDWGEVCRACIEKSEFVNLITELAPKYTPRSDSAEL</sequence>
<dbReference type="Pfam" id="PF20145">
    <property type="entry name" value="ARMET_N"/>
    <property type="match status" value="1"/>
</dbReference>
<evidence type="ECO:0000256" key="6">
    <source>
        <dbReference type="SAM" id="SignalP"/>
    </source>
</evidence>
<organism evidence="9 10">
    <name type="scientific">Geotrypetes seraphini</name>
    <name type="common">Gaboon caecilian</name>
    <name type="synonym">Caecilia seraphini</name>
    <dbReference type="NCBI Taxonomy" id="260995"/>
    <lineage>
        <taxon>Eukaryota</taxon>
        <taxon>Metazoa</taxon>
        <taxon>Chordata</taxon>
        <taxon>Craniata</taxon>
        <taxon>Vertebrata</taxon>
        <taxon>Euteleostomi</taxon>
        <taxon>Amphibia</taxon>
        <taxon>Gymnophiona</taxon>
        <taxon>Geotrypetes</taxon>
    </lineage>
</organism>
<dbReference type="FunFam" id="1.10.720.30:FF:000003">
    <property type="entry name" value="Mesencephalic astrocyte-derived neurotrophic factor"/>
    <property type="match status" value="1"/>
</dbReference>
<dbReference type="InterPro" id="IPR045333">
    <property type="entry name" value="ARMET-like"/>
</dbReference>
<dbReference type="SUPFAM" id="SSF68906">
    <property type="entry name" value="SAP domain"/>
    <property type="match status" value="1"/>
</dbReference>
<feature type="domain" description="ARMET N-terminal" evidence="8">
    <location>
        <begin position="28"/>
        <end position="124"/>
    </location>
</feature>
<dbReference type="InterPro" id="IPR019345">
    <property type="entry name" value="ARMET_C"/>
</dbReference>
<evidence type="ECO:0000256" key="2">
    <source>
        <dbReference type="ARBA" id="ARBA00005617"/>
    </source>
</evidence>
<keyword evidence="5" id="KW-1015">Disulfide bond</keyword>
<evidence type="ECO:0000259" key="7">
    <source>
        <dbReference type="Pfam" id="PF10208"/>
    </source>
</evidence>
<dbReference type="PANTHER" id="PTHR12990">
    <property type="entry name" value="ARMET-LIKE PROTEIN"/>
    <property type="match status" value="1"/>
</dbReference>
<dbReference type="GO" id="GO:0005615">
    <property type="term" value="C:extracellular space"/>
    <property type="evidence" value="ECO:0007669"/>
    <property type="project" value="TreeGrafter"/>
</dbReference>
<feature type="chain" id="PRO_5027872056" evidence="6">
    <location>
        <begin position="27"/>
        <end position="179"/>
    </location>
</feature>
<reference evidence="10" key="1">
    <citation type="submission" date="2025-08" db="UniProtKB">
        <authorList>
            <consortium name="RefSeq"/>
        </authorList>
    </citation>
    <scope>IDENTIFICATION</scope>
</reference>
<dbReference type="Proteomes" id="UP000515159">
    <property type="component" value="Chromosome 9"/>
</dbReference>
<evidence type="ECO:0000313" key="9">
    <source>
        <dbReference type="Proteomes" id="UP000515159"/>
    </source>
</evidence>
<dbReference type="Pfam" id="PF10208">
    <property type="entry name" value="ARMET_C"/>
    <property type="match status" value="1"/>
</dbReference>
<dbReference type="InParanoid" id="A0A6P8S9L8"/>
<evidence type="ECO:0000313" key="10">
    <source>
        <dbReference type="RefSeq" id="XP_033814934.1"/>
    </source>
</evidence>
<proteinExistence type="inferred from homology"/>
<dbReference type="GO" id="GO:0031175">
    <property type="term" value="P:neuron projection development"/>
    <property type="evidence" value="ECO:0007669"/>
    <property type="project" value="TreeGrafter"/>
</dbReference>
<dbReference type="AlphaFoldDB" id="A0A6P8S9L8"/>
<dbReference type="KEGG" id="gsh:117366955"/>
<keyword evidence="9" id="KW-1185">Reference proteome</keyword>
<name>A0A6P8S9L8_GEOSA</name>
<evidence type="ECO:0000256" key="3">
    <source>
        <dbReference type="ARBA" id="ARBA00022525"/>
    </source>
</evidence>
<dbReference type="InterPro" id="IPR036361">
    <property type="entry name" value="SAP_dom_sf"/>
</dbReference>
<feature type="signal peptide" evidence="6">
    <location>
        <begin position="1"/>
        <end position="26"/>
    </location>
</feature>
<keyword evidence="4 6" id="KW-0732">Signal</keyword>
<accession>A0A6P8S9L8</accession>
<dbReference type="Gene3D" id="1.10.720.30">
    <property type="entry name" value="SAP domain"/>
    <property type="match status" value="1"/>
</dbReference>
<dbReference type="GO" id="GO:0071542">
    <property type="term" value="P:dopaminergic neuron differentiation"/>
    <property type="evidence" value="ECO:0007669"/>
    <property type="project" value="TreeGrafter"/>
</dbReference>
<evidence type="ECO:0000259" key="8">
    <source>
        <dbReference type="Pfam" id="PF20145"/>
    </source>
</evidence>
<dbReference type="RefSeq" id="XP_033814934.1">
    <property type="nucleotide sequence ID" value="XM_033959043.1"/>
</dbReference>
<dbReference type="GeneID" id="117366955"/>
<dbReference type="GO" id="GO:0005783">
    <property type="term" value="C:endoplasmic reticulum"/>
    <property type="evidence" value="ECO:0007669"/>
    <property type="project" value="TreeGrafter"/>
</dbReference>
<dbReference type="Gene3D" id="1.10.225.10">
    <property type="entry name" value="Saposin-like"/>
    <property type="match status" value="1"/>
</dbReference>
<feature type="domain" description="ARMET C-terminal" evidence="7">
    <location>
        <begin position="128"/>
        <end position="170"/>
    </location>
</feature>
<evidence type="ECO:0000256" key="5">
    <source>
        <dbReference type="ARBA" id="ARBA00023157"/>
    </source>
</evidence>
<dbReference type="PANTHER" id="PTHR12990:SF9">
    <property type="entry name" value="CEREBRAL DOPAMINE NEUROTROPHIC FACTOR"/>
    <property type="match status" value="1"/>
</dbReference>
<evidence type="ECO:0000256" key="1">
    <source>
        <dbReference type="ARBA" id="ARBA00004613"/>
    </source>
</evidence>
<comment type="similarity">
    <text evidence="2">Belongs to the ARMET family.</text>
</comment>
<comment type="subcellular location">
    <subcellularLocation>
        <location evidence="1">Secreted</location>
    </subcellularLocation>
</comment>
<dbReference type="CTD" id="441549"/>